<dbReference type="EMBL" id="CAJOBD010005323">
    <property type="protein sequence ID" value="CAF4027314.1"/>
    <property type="molecule type" value="Genomic_DNA"/>
</dbReference>
<accession>A0A819Q8A5</accession>
<keyword evidence="1" id="KW-1133">Transmembrane helix</keyword>
<evidence type="ECO:0000313" key="2">
    <source>
        <dbReference type="EMBL" id="CAF4027314.1"/>
    </source>
</evidence>
<protein>
    <submittedName>
        <fullName evidence="2">Uncharacterized protein</fullName>
    </submittedName>
</protein>
<gene>
    <name evidence="2" type="ORF">JBS370_LOCUS27770</name>
</gene>
<proteinExistence type="predicted"/>
<keyword evidence="1" id="KW-0472">Membrane</keyword>
<feature type="non-terminal residue" evidence="2">
    <location>
        <position position="1"/>
    </location>
</feature>
<dbReference type="Proteomes" id="UP000663836">
    <property type="component" value="Unassembled WGS sequence"/>
</dbReference>
<reference evidence="2" key="1">
    <citation type="submission" date="2021-02" db="EMBL/GenBank/DDBJ databases">
        <authorList>
            <person name="Nowell W R."/>
        </authorList>
    </citation>
    <scope>NUCLEOTIDE SEQUENCE</scope>
</reference>
<comment type="caution">
    <text evidence="2">The sequence shown here is derived from an EMBL/GenBank/DDBJ whole genome shotgun (WGS) entry which is preliminary data.</text>
</comment>
<evidence type="ECO:0000313" key="3">
    <source>
        <dbReference type="Proteomes" id="UP000663836"/>
    </source>
</evidence>
<organism evidence="2 3">
    <name type="scientific">Rotaria sordida</name>
    <dbReference type="NCBI Taxonomy" id="392033"/>
    <lineage>
        <taxon>Eukaryota</taxon>
        <taxon>Metazoa</taxon>
        <taxon>Spiralia</taxon>
        <taxon>Gnathifera</taxon>
        <taxon>Rotifera</taxon>
        <taxon>Eurotatoria</taxon>
        <taxon>Bdelloidea</taxon>
        <taxon>Philodinida</taxon>
        <taxon>Philodinidae</taxon>
        <taxon>Rotaria</taxon>
    </lineage>
</organism>
<dbReference type="AlphaFoldDB" id="A0A819Q8A5"/>
<feature type="transmembrane region" description="Helical" evidence="1">
    <location>
        <begin position="62"/>
        <end position="82"/>
    </location>
</feature>
<evidence type="ECO:0000256" key="1">
    <source>
        <dbReference type="SAM" id="Phobius"/>
    </source>
</evidence>
<keyword evidence="1" id="KW-0812">Transmembrane</keyword>
<sequence>MAAGEMPTVAIDLLEVVPSLLPETSSNTRTSSGIKVNLDDVPDVGSKSSIINKQSTWVTRGVTILLATVVACAAIVPPAVILTTRNTSSTTSTTIAVLVSQTMSSASTTQTT</sequence>
<name>A0A819Q8A5_9BILA</name>